<feature type="transmembrane region" description="Helical" evidence="1">
    <location>
        <begin position="97"/>
        <end position="117"/>
    </location>
</feature>
<comment type="caution">
    <text evidence="2">The sequence shown here is derived from an EMBL/GenBank/DDBJ whole genome shotgun (WGS) entry which is preliminary data.</text>
</comment>
<keyword evidence="1" id="KW-0472">Membrane</keyword>
<gene>
    <name evidence="2" type="ORF">CLV62_12739</name>
</gene>
<sequence>MDIKDIKSLLHSFYEGETSKEEEKILSDFFETESIPEEMENERRIFRKLYSAQENNAPAHLEGKLNTLIDNLAAKEESHKTSHVALPTGHLSKPVRWAMSIAAGILIILSAGIFAHFENNRNKNEMLVDTYSNPEEAYLETQKTLLLVSGKLNKGIKQIEKVNDIIDKDVQL</sequence>
<evidence type="ECO:0000256" key="1">
    <source>
        <dbReference type="SAM" id="Phobius"/>
    </source>
</evidence>
<dbReference type="OrthoDB" id="1040322at2"/>
<proteinExistence type="predicted"/>
<dbReference type="AlphaFoldDB" id="A0A2V3PKQ4"/>
<reference evidence="2 3" key="1">
    <citation type="submission" date="2018-03" db="EMBL/GenBank/DDBJ databases">
        <title>Genomic Encyclopedia of Archaeal and Bacterial Type Strains, Phase II (KMG-II): from individual species to whole genera.</title>
        <authorList>
            <person name="Goeker M."/>
        </authorList>
    </citation>
    <scope>NUCLEOTIDE SEQUENCE [LARGE SCALE GENOMIC DNA]</scope>
    <source>
        <strain evidence="2 3">DSM 100214</strain>
    </source>
</reference>
<dbReference type="EMBL" id="QICL01000027">
    <property type="protein sequence ID" value="PXV61040.1"/>
    <property type="molecule type" value="Genomic_DNA"/>
</dbReference>
<evidence type="ECO:0000313" key="2">
    <source>
        <dbReference type="EMBL" id="PXV61040.1"/>
    </source>
</evidence>
<evidence type="ECO:0000313" key="3">
    <source>
        <dbReference type="Proteomes" id="UP000247973"/>
    </source>
</evidence>
<dbReference type="Proteomes" id="UP000247973">
    <property type="component" value="Unassembled WGS sequence"/>
</dbReference>
<accession>A0A2V3PKQ4</accession>
<keyword evidence="1" id="KW-0812">Transmembrane</keyword>
<name>A0A2V3PKQ4_9BACT</name>
<protein>
    <submittedName>
        <fullName evidence="2">Uncharacterized protein</fullName>
    </submittedName>
</protein>
<dbReference type="RefSeq" id="WP_110311973.1">
    <property type="nucleotide sequence ID" value="NZ_QICL01000027.1"/>
</dbReference>
<organism evidence="2 3">
    <name type="scientific">Dysgonomonas alginatilytica</name>
    <dbReference type="NCBI Taxonomy" id="1605892"/>
    <lineage>
        <taxon>Bacteria</taxon>
        <taxon>Pseudomonadati</taxon>
        <taxon>Bacteroidota</taxon>
        <taxon>Bacteroidia</taxon>
        <taxon>Bacteroidales</taxon>
        <taxon>Dysgonomonadaceae</taxon>
        <taxon>Dysgonomonas</taxon>
    </lineage>
</organism>
<keyword evidence="1" id="KW-1133">Transmembrane helix</keyword>
<keyword evidence="3" id="KW-1185">Reference proteome</keyword>